<evidence type="ECO:0000313" key="11">
    <source>
        <dbReference type="EMBL" id="ACM04764.1"/>
    </source>
</evidence>
<dbReference type="KEGG" id="tro:trd_0751"/>
<dbReference type="InterPro" id="IPR027266">
    <property type="entry name" value="TrmE/GcvT-like"/>
</dbReference>
<evidence type="ECO:0000256" key="2">
    <source>
        <dbReference type="ARBA" id="ARBA00012616"/>
    </source>
</evidence>
<proteinExistence type="inferred from homology"/>
<protein>
    <recommendedName>
        <fullName evidence="2 7">Aminomethyltransferase</fullName>
        <ecNumber evidence="2 7">2.1.2.10</ecNumber>
    </recommendedName>
    <alternativeName>
        <fullName evidence="5 7">Glycine cleavage system T protein</fullName>
    </alternativeName>
</protein>
<evidence type="ECO:0000256" key="7">
    <source>
        <dbReference type="HAMAP-Rule" id="MF_00259"/>
    </source>
</evidence>
<dbReference type="Gene3D" id="2.40.30.110">
    <property type="entry name" value="Aminomethyltransferase beta-barrel domains"/>
    <property type="match status" value="1"/>
</dbReference>
<evidence type="ECO:0000256" key="5">
    <source>
        <dbReference type="ARBA" id="ARBA00031395"/>
    </source>
</evidence>
<dbReference type="AlphaFoldDB" id="B9KZ40"/>
<dbReference type="SUPFAM" id="SSF103025">
    <property type="entry name" value="Folate-binding domain"/>
    <property type="match status" value="1"/>
</dbReference>
<organism evidence="11 12">
    <name type="scientific">Thermomicrobium roseum (strain ATCC 27502 / DSM 5159 / P-2)</name>
    <dbReference type="NCBI Taxonomy" id="309801"/>
    <lineage>
        <taxon>Bacteria</taxon>
        <taxon>Pseudomonadati</taxon>
        <taxon>Thermomicrobiota</taxon>
        <taxon>Thermomicrobia</taxon>
        <taxon>Thermomicrobiales</taxon>
        <taxon>Thermomicrobiaceae</taxon>
        <taxon>Thermomicrobium</taxon>
    </lineage>
</organism>
<comment type="catalytic activity">
    <reaction evidence="6 7">
        <text>N(6)-[(R)-S(8)-aminomethyldihydrolipoyl]-L-lysyl-[protein] + (6S)-5,6,7,8-tetrahydrofolate = N(6)-[(R)-dihydrolipoyl]-L-lysyl-[protein] + (6R)-5,10-methylene-5,6,7,8-tetrahydrofolate + NH4(+)</text>
        <dbReference type="Rhea" id="RHEA:16945"/>
        <dbReference type="Rhea" id="RHEA-COMP:10475"/>
        <dbReference type="Rhea" id="RHEA-COMP:10492"/>
        <dbReference type="ChEBI" id="CHEBI:15636"/>
        <dbReference type="ChEBI" id="CHEBI:28938"/>
        <dbReference type="ChEBI" id="CHEBI:57453"/>
        <dbReference type="ChEBI" id="CHEBI:83100"/>
        <dbReference type="ChEBI" id="CHEBI:83143"/>
        <dbReference type="EC" id="2.1.2.10"/>
    </reaction>
</comment>
<dbReference type="Pfam" id="PF01571">
    <property type="entry name" value="GCV_T"/>
    <property type="match status" value="1"/>
</dbReference>
<dbReference type="Gene3D" id="3.30.70.1400">
    <property type="entry name" value="Aminomethyltransferase beta-barrel domains"/>
    <property type="match status" value="1"/>
</dbReference>
<dbReference type="EC" id="2.1.2.10" evidence="2 7"/>
<evidence type="ECO:0000259" key="9">
    <source>
        <dbReference type="Pfam" id="PF01571"/>
    </source>
</evidence>
<dbReference type="PANTHER" id="PTHR43757">
    <property type="entry name" value="AMINOMETHYLTRANSFERASE"/>
    <property type="match status" value="1"/>
</dbReference>
<dbReference type="EMBL" id="CP001275">
    <property type="protein sequence ID" value="ACM04764.1"/>
    <property type="molecule type" value="Genomic_DNA"/>
</dbReference>
<dbReference type="OrthoDB" id="9774591at2"/>
<evidence type="ECO:0000256" key="6">
    <source>
        <dbReference type="ARBA" id="ARBA00047665"/>
    </source>
</evidence>
<dbReference type="HAMAP" id="MF_00259">
    <property type="entry name" value="GcvT"/>
    <property type="match status" value="1"/>
</dbReference>
<evidence type="ECO:0000259" key="10">
    <source>
        <dbReference type="Pfam" id="PF08669"/>
    </source>
</evidence>
<evidence type="ECO:0000256" key="1">
    <source>
        <dbReference type="ARBA" id="ARBA00008609"/>
    </source>
</evidence>
<dbReference type="InterPro" id="IPR006223">
    <property type="entry name" value="GcvT"/>
</dbReference>
<dbReference type="Gene3D" id="4.10.1250.10">
    <property type="entry name" value="Aminomethyltransferase fragment"/>
    <property type="match status" value="1"/>
</dbReference>
<dbReference type="InterPro" id="IPR028896">
    <property type="entry name" value="GcvT/YgfZ/DmdA"/>
</dbReference>
<dbReference type="HOGENOM" id="CLU_007884_10_2_0"/>
<accession>B9KZ40</accession>
<comment type="function">
    <text evidence="7">The glycine cleavage system catalyzes the degradation of glycine.</text>
</comment>
<feature type="domain" description="Aminomethyltransferase C-terminal" evidence="10">
    <location>
        <begin position="287"/>
        <end position="365"/>
    </location>
</feature>
<dbReference type="GO" id="GO:0008483">
    <property type="term" value="F:transaminase activity"/>
    <property type="evidence" value="ECO:0007669"/>
    <property type="project" value="UniProtKB-KW"/>
</dbReference>
<dbReference type="eggNOG" id="COG0404">
    <property type="taxonomic scope" value="Bacteria"/>
</dbReference>
<dbReference type="SUPFAM" id="SSF101790">
    <property type="entry name" value="Aminomethyltransferase beta-barrel domain"/>
    <property type="match status" value="1"/>
</dbReference>
<dbReference type="FunFam" id="3.30.70.1400:FF:000001">
    <property type="entry name" value="Aminomethyltransferase"/>
    <property type="match status" value="1"/>
</dbReference>
<name>B9KZ40_THERP</name>
<evidence type="ECO:0000256" key="8">
    <source>
        <dbReference type="PIRSR" id="PIRSR006487-1"/>
    </source>
</evidence>
<dbReference type="RefSeq" id="WP_012642139.1">
    <property type="nucleotide sequence ID" value="NC_011959.1"/>
</dbReference>
<dbReference type="NCBIfam" id="TIGR00528">
    <property type="entry name" value="gcvT"/>
    <property type="match status" value="1"/>
</dbReference>
<dbReference type="PIRSF" id="PIRSF006487">
    <property type="entry name" value="GcvT"/>
    <property type="match status" value="1"/>
</dbReference>
<keyword evidence="4 7" id="KW-0808">Transferase</keyword>
<dbReference type="NCBIfam" id="NF001567">
    <property type="entry name" value="PRK00389.1"/>
    <property type="match status" value="1"/>
</dbReference>
<dbReference type="GO" id="GO:0019464">
    <property type="term" value="P:glycine decarboxylation via glycine cleavage system"/>
    <property type="evidence" value="ECO:0007669"/>
    <property type="project" value="UniProtKB-UniRule"/>
</dbReference>
<feature type="binding site" evidence="8">
    <location>
        <position position="201"/>
    </location>
    <ligand>
        <name>substrate</name>
    </ligand>
</feature>
<comment type="subunit">
    <text evidence="7">The glycine cleavage system is composed of four proteins: P, T, L and H.</text>
</comment>
<dbReference type="Pfam" id="PF08669">
    <property type="entry name" value="GCV_T_C"/>
    <property type="match status" value="1"/>
</dbReference>
<gene>
    <name evidence="7 11" type="primary">gcvT</name>
    <name evidence="11" type="ordered locus">trd_0751</name>
</gene>
<evidence type="ECO:0000256" key="4">
    <source>
        <dbReference type="ARBA" id="ARBA00022679"/>
    </source>
</evidence>
<dbReference type="InterPro" id="IPR013977">
    <property type="entry name" value="GcvT_C"/>
</dbReference>
<evidence type="ECO:0000256" key="3">
    <source>
        <dbReference type="ARBA" id="ARBA00022576"/>
    </source>
</evidence>
<dbReference type="GO" id="GO:0005960">
    <property type="term" value="C:glycine cleavage complex"/>
    <property type="evidence" value="ECO:0007669"/>
    <property type="project" value="InterPro"/>
</dbReference>
<dbReference type="Gene3D" id="3.30.1360.120">
    <property type="entry name" value="Probable tRNA modification gtpase trme, domain 1"/>
    <property type="match status" value="1"/>
</dbReference>
<dbReference type="GO" id="GO:0004047">
    <property type="term" value="F:aminomethyltransferase activity"/>
    <property type="evidence" value="ECO:0007669"/>
    <property type="project" value="UniProtKB-UniRule"/>
</dbReference>
<evidence type="ECO:0000313" key="12">
    <source>
        <dbReference type="Proteomes" id="UP000000447"/>
    </source>
</evidence>
<comment type="similarity">
    <text evidence="1 7">Belongs to the GcvT family.</text>
</comment>
<dbReference type="InterPro" id="IPR022903">
    <property type="entry name" value="GcvT_bac"/>
</dbReference>
<feature type="domain" description="GCVT N-terminal" evidence="9">
    <location>
        <begin position="8"/>
        <end position="268"/>
    </location>
</feature>
<keyword evidence="12" id="KW-1185">Reference proteome</keyword>
<dbReference type="GO" id="GO:0005829">
    <property type="term" value="C:cytosol"/>
    <property type="evidence" value="ECO:0007669"/>
    <property type="project" value="TreeGrafter"/>
</dbReference>
<keyword evidence="3 7" id="KW-0032">Aminotransferase</keyword>
<reference evidence="11 12" key="1">
    <citation type="journal article" date="2009" name="PLoS ONE">
        <title>Complete genome sequence of the aerobic CO-oxidizing thermophile Thermomicrobium roseum.</title>
        <authorList>
            <person name="Wu D."/>
            <person name="Raymond J."/>
            <person name="Wu M."/>
            <person name="Chatterji S."/>
            <person name="Ren Q."/>
            <person name="Graham J.E."/>
            <person name="Bryant D.A."/>
            <person name="Robb F."/>
            <person name="Colman A."/>
            <person name="Tallon L.J."/>
            <person name="Badger J.H."/>
            <person name="Madupu R."/>
            <person name="Ward N.L."/>
            <person name="Eisen J.A."/>
        </authorList>
    </citation>
    <scope>NUCLEOTIDE SEQUENCE [LARGE SCALE GENOMIC DNA]</scope>
    <source>
        <strain evidence="12">ATCC 27502 / DSM 5159 / P-2</strain>
    </source>
</reference>
<dbReference type="InterPro" id="IPR029043">
    <property type="entry name" value="GcvT/YgfZ_C"/>
</dbReference>
<dbReference type="FunFam" id="4.10.1250.10:FF:000001">
    <property type="entry name" value="Aminomethyltransferase"/>
    <property type="match status" value="1"/>
</dbReference>
<dbReference type="STRING" id="309801.trd_0751"/>
<sequence length="375" mass="41431">MAAKVTPLYERHRSLGARFIEFAGWLMPVQYTGIVDEHLAVRSRAGLFDLGHMGQVVVRGSDAQAFLQWLTPNDVAALRPGRAQYSMLLYPHGGVVDDIMIYRRPDREEYLVVVNAANTEKDVAWLLEHRAERVEWRVEIEDVSASTGMLALQGPRSEAILQRLTPADLSAVQSFDAIVSTVAGVPTLIARTGYTGEDGFELYFPIDHVGDLWDRLLEAGESDGIVPVGLGARDTLRLEACLPLYGNELSAEITPLEAGLGWVVKFDKGPFIGREALERQRQEGPPRRLVGFELVERGGIPRTGYEVRQEGERVGYVTSGTNSPTFGKPIGLALVDRRAAGIGRELSVVIRGRDVRAVQVRTPFYRRPKSSTSHS</sequence>
<dbReference type="FunFam" id="2.40.30.110:FF:000003">
    <property type="entry name" value="Aminomethyltransferase"/>
    <property type="match status" value="1"/>
</dbReference>
<dbReference type="Proteomes" id="UP000000447">
    <property type="component" value="Chromosome"/>
</dbReference>
<dbReference type="InterPro" id="IPR006222">
    <property type="entry name" value="GCVT_N"/>
</dbReference>
<dbReference type="PANTHER" id="PTHR43757:SF2">
    <property type="entry name" value="AMINOMETHYLTRANSFERASE, MITOCHONDRIAL"/>
    <property type="match status" value="1"/>
</dbReference>